<protein>
    <recommendedName>
        <fullName evidence="1">TIR domain-containing protein</fullName>
    </recommendedName>
</protein>
<dbReference type="InterPro" id="IPR035897">
    <property type="entry name" value="Toll_tir_struct_dom_sf"/>
</dbReference>
<dbReference type="OrthoDB" id="6155791at2759"/>
<dbReference type="Proteomes" id="UP000276133">
    <property type="component" value="Unassembled WGS sequence"/>
</dbReference>
<proteinExistence type="predicted"/>
<dbReference type="PROSITE" id="PS50104">
    <property type="entry name" value="TIR"/>
    <property type="match status" value="1"/>
</dbReference>
<accession>A0A3M7P1T4</accession>
<keyword evidence="3" id="KW-1185">Reference proteome</keyword>
<dbReference type="AlphaFoldDB" id="A0A3M7P1T4"/>
<comment type="caution">
    <text evidence="2">The sequence shown here is derived from an EMBL/GenBank/DDBJ whole genome shotgun (WGS) entry which is preliminary data.</text>
</comment>
<organism evidence="2 3">
    <name type="scientific">Brachionus plicatilis</name>
    <name type="common">Marine rotifer</name>
    <name type="synonym">Brachionus muelleri</name>
    <dbReference type="NCBI Taxonomy" id="10195"/>
    <lineage>
        <taxon>Eukaryota</taxon>
        <taxon>Metazoa</taxon>
        <taxon>Spiralia</taxon>
        <taxon>Gnathifera</taxon>
        <taxon>Rotifera</taxon>
        <taxon>Eurotatoria</taxon>
        <taxon>Monogononta</taxon>
        <taxon>Pseudotrocha</taxon>
        <taxon>Ploima</taxon>
        <taxon>Brachionidae</taxon>
        <taxon>Brachionus</taxon>
    </lineage>
</organism>
<dbReference type="SUPFAM" id="SSF52200">
    <property type="entry name" value="Toll/Interleukin receptor TIR domain"/>
    <property type="match status" value="1"/>
</dbReference>
<gene>
    <name evidence="2" type="ORF">BpHYR1_031126</name>
</gene>
<evidence type="ECO:0000259" key="1">
    <source>
        <dbReference type="PROSITE" id="PS50104"/>
    </source>
</evidence>
<dbReference type="InterPro" id="IPR000157">
    <property type="entry name" value="TIR_dom"/>
</dbReference>
<name>A0A3M7P1T4_BRAPC</name>
<dbReference type="EMBL" id="REGN01014141">
    <property type="protein sequence ID" value="RMZ93003.1"/>
    <property type="molecule type" value="Genomic_DNA"/>
</dbReference>
<sequence>MDEKSMLTGHNLTNEIAEAIRYSRMIICCLTVKYSKSEMCQREINFASDCKRNQKDKIILPILFEKVHLNDLGGVGFLVSNLLYIKYERNLNWEETIIEQIRKQMKPIKYPKEKFKTSRIYKKISECEFREAVQNGDMNIVSEYVHNDGNVNAEDTYGTISLHD</sequence>
<dbReference type="PANTHER" id="PTHR47508">
    <property type="entry name" value="SAM DOMAIN-CONTAINING PROTEIN-RELATED"/>
    <property type="match status" value="1"/>
</dbReference>
<reference evidence="2 3" key="1">
    <citation type="journal article" date="2018" name="Sci. Rep.">
        <title>Genomic signatures of local adaptation to the degree of environmental predictability in rotifers.</title>
        <authorList>
            <person name="Franch-Gras L."/>
            <person name="Hahn C."/>
            <person name="Garcia-Roger E.M."/>
            <person name="Carmona M.J."/>
            <person name="Serra M."/>
            <person name="Gomez A."/>
        </authorList>
    </citation>
    <scope>NUCLEOTIDE SEQUENCE [LARGE SCALE GENOMIC DNA]</scope>
    <source>
        <strain evidence="2">HYR1</strain>
    </source>
</reference>
<dbReference type="Pfam" id="PF13676">
    <property type="entry name" value="TIR_2"/>
    <property type="match status" value="1"/>
</dbReference>
<dbReference type="Gene3D" id="3.40.50.10140">
    <property type="entry name" value="Toll/interleukin-1 receptor homology (TIR) domain"/>
    <property type="match status" value="1"/>
</dbReference>
<dbReference type="PANTHER" id="PTHR47508:SF1">
    <property type="entry name" value="NON-SPECIFIC SERINE_THREONINE PROTEIN KINASE"/>
    <property type="match status" value="1"/>
</dbReference>
<evidence type="ECO:0000313" key="2">
    <source>
        <dbReference type="EMBL" id="RMZ93003.1"/>
    </source>
</evidence>
<feature type="non-terminal residue" evidence="2">
    <location>
        <position position="164"/>
    </location>
</feature>
<dbReference type="GO" id="GO:0007165">
    <property type="term" value="P:signal transduction"/>
    <property type="evidence" value="ECO:0007669"/>
    <property type="project" value="InterPro"/>
</dbReference>
<feature type="domain" description="TIR" evidence="1">
    <location>
        <begin position="1"/>
        <end position="105"/>
    </location>
</feature>
<evidence type="ECO:0000313" key="3">
    <source>
        <dbReference type="Proteomes" id="UP000276133"/>
    </source>
</evidence>